<proteinExistence type="predicted"/>
<sequence length="222" mass="21870">MNTSTSASTPLLTQQLLQHLQGAPLQQMAQRLGTDTAQTQSAVEMALPLLLGALGRNAEGPQGAQSLLGALQRDHMDAAAPAAQGIGGLDLGGLLGSVLGGGMAGGAGQGGDAGAILGHIFGGGRERAEAGLGQASGLGANAGQLLQMLAPIVMAFLAQRVRSDGLDAGGLGQVLGQERAQVQRTGAPGGDLLGSLLDQDGDGQVGLGDLFKIGGSLLGGRR</sequence>
<evidence type="ECO:0000313" key="1">
    <source>
        <dbReference type="EMBL" id="ACM33761.1"/>
    </source>
</evidence>
<dbReference type="RefSeq" id="WP_015913729.1">
    <property type="nucleotide sequence ID" value="NC_011992.1"/>
</dbReference>
<dbReference type="Proteomes" id="UP000000450">
    <property type="component" value="Chromosome"/>
</dbReference>
<gene>
    <name evidence="1" type="ordered locus">Dtpsy_2324</name>
</gene>
<keyword evidence="2" id="KW-1185">Reference proteome</keyword>
<name>A0A9J9UB80_ACIET</name>
<dbReference type="InterPro" id="IPR009282">
    <property type="entry name" value="DUF937"/>
</dbReference>
<dbReference type="InterPro" id="IPR018247">
    <property type="entry name" value="EF_Hand_1_Ca_BS"/>
</dbReference>
<reference evidence="1 2" key="1">
    <citation type="journal article" date="2010" name="J. Bacteriol.">
        <title>Completed genome sequence of the anaerobic iron-oxidizing bacterium Acidovorax ebreus strain TPSY.</title>
        <authorList>
            <person name="Byrne-Bailey K.G."/>
            <person name="Weber K.A."/>
            <person name="Chair A.H."/>
            <person name="Bose S."/>
            <person name="Knox T."/>
            <person name="Spanbauer T.L."/>
            <person name="Chertkov O."/>
            <person name="Coates J.D."/>
        </authorList>
    </citation>
    <scope>NUCLEOTIDE SEQUENCE [LARGE SCALE GENOMIC DNA]</scope>
    <source>
        <strain evidence="1 2">TPSY</strain>
    </source>
</reference>
<evidence type="ECO:0000313" key="2">
    <source>
        <dbReference type="Proteomes" id="UP000000450"/>
    </source>
</evidence>
<protein>
    <submittedName>
        <fullName evidence="1">Calcium-binding EF-hand-containing protein</fullName>
    </submittedName>
</protein>
<dbReference type="PROSITE" id="PS00018">
    <property type="entry name" value="EF_HAND_1"/>
    <property type="match status" value="1"/>
</dbReference>
<organism evidence="1 2">
    <name type="scientific">Acidovorax ebreus (strain TPSY)</name>
    <name type="common">Diaphorobacter sp. (strain TPSY)</name>
    <dbReference type="NCBI Taxonomy" id="535289"/>
    <lineage>
        <taxon>Bacteria</taxon>
        <taxon>Pseudomonadati</taxon>
        <taxon>Pseudomonadota</taxon>
        <taxon>Betaproteobacteria</taxon>
        <taxon>Burkholderiales</taxon>
        <taxon>Comamonadaceae</taxon>
        <taxon>Diaphorobacter</taxon>
    </lineage>
</organism>
<dbReference type="KEGG" id="dia:Dtpsy_2324"/>
<dbReference type="Pfam" id="PF06078">
    <property type="entry name" value="DUF937"/>
    <property type="match status" value="1"/>
</dbReference>
<dbReference type="AlphaFoldDB" id="A0A9J9UB80"/>
<accession>A0A9J9UB80</accession>
<dbReference type="EMBL" id="CP001392">
    <property type="protein sequence ID" value="ACM33761.1"/>
    <property type="molecule type" value="Genomic_DNA"/>
</dbReference>